<feature type="compositionally biased region" description="Basic residues" evidence="5">
    <location>
        <begin position="1180"/>
        <end position="1194"/>
    </location>
</feature>
<feature type="compositionally biased region" description="Basic and acidic residues" evidence="5">
    <location>
        <begin position="1347"/>
        <end position="1379"/>
    </location>
</feature>
<dbReference type="SMART" id="SM00175">
    <property type="entry name" value="RAB"/>
    <property type="match status" value="1"/>
</dbReference>
<feature type="compositionally biased region" description="Polar residues" evidence="5">
    <location>
        <begin position="808"/>
        <end position="822"/>
    </location>
</feature>
<feature type="compositionally biased region" description="Polar residues" evidence="5">
    <location>
        <begin position="1490"/>
        <end position="1517"/>
    </location>
</feature>
<protein>
    <submittedName>
        <fullName evidence="7">Uncharacterized protein rab44</fullName>
    </submittedName>
</protein>
<proteinExistence type="predicted"/>
<feature type="compositionally biased region" description="Polar residues" evidence="5">
    <location>
        <begin position="2091"/>
        <end position="2106"/>
    </location>
</feature>
<feature type="compositionally biased region" description="Polar residues" evidence="5">
    <location>
        <begin position="484"/>
        <end position="494"/>
    </location>
</feature>
<dbReference type="PROSITE" id="PS51419">
    <property type="entry name" value="RAB"/>
    <property type="match status" value="1"/>
</dbReference>
<feature type="compositionally biased region" description="Basic residues" evidence="5">
    <location>
        <begin position="2118"/>
        <end position="2130"/>
    </location>
</feature>
<feature type="compositionally biased region" description="Basic and acidic residues" evidence="5">
    <location>
        <begin position="1048"/>
        <end position="1060"/>
    </location>
</feature>
<dbReference type="SMART" id="SM00174">
    <property type="entry name" value="RHO"/>
    <property type="match status" value="1"/>
</dbReference>
<feature type="region of interest" description="Disordered" evidence="5">
    <location>
        <begin position="591"/>
        <end position="636"/>
    </location>
</feature>
<feature type="compositionally biased region" description="Polar residues" evidence="5">
    <location>
        <begin position="1965"/>
        <end position="1991"/>
    </location>
</feature>
<feature type="compositionally biased region" description="Low complexity" evidence="5">
    <location>
        <begin position="139"/>
        <end position="151"/>
    </location>
</feature>
<feature type="region of interest" description="Disordered" evidence="5">
    <location>
        <begin position="1"/>
        <end position="153"/>
    </location>
</feature>
<feature type="compositionally biased region" description="Basic and acidic residues" evidence="5">
    <location>
        <begin position="53"/>
        <end position="71"/>
    </location>
</feature>
<dbReference type="Pfam" id="PF00071">
    <property type="entry name" value="Ras"/>
    <property type="match status" value="1"/>
</dbReference>
<feature type="compositionally biased region" description="Polar residues" evidence="5">
    <location>
        <begin position="1445"/>
        <end position="1462"/>
    </location>
</feature>
<feature type="compositionally biased region" description="Basic residues" evidence="5">
    <location>
        <begin position="595"/>
        <end position="606"/>
    </location>
</feature>
<feature type="compositionally biased region" description="Basic and acidic residues" evidence="5">
    <location>
        <begin position="2045"/>
        <end position="2064"/>
    </location>
</feature>
<keyword evidence="6" id="KW-1185">Reference proteome</keyword>
<feature type="compositionally biased region" description="Polar residues" evidence="5">
    <location>
        <begin position="887"/>
        <end position="908"/>
    </location>
</feature>
<feature type="compositionally biased region" description="Basic and acidic residues" evidence="5">
    <location>
        <begin position="1245"/>
        <end position="1273"/>
    </location>
</feature>
<feature type="region of interest" description="Disordered" evidence="5">
    <location>
        <begin position="781"/>
        <end position="2206"/>
    </location>
</feature>
<feature type="compositionally biased region" description="Basic and acidic residues" evidence="5">
    <location>
        <begin position="734"/>
        <end position="753"/>
    </location>
</feature>
<dbReference type="SMART" id="SM00173">
    <property type="entry name" value="RAS"/>
    <property type="match status" value="1"/>
</dbReference>
<feature type="compositionally biased region" description="Basic and acidic residues" evidence="5">
    <location>
        <begin position="2137"/>
        <end position="2148"/>
    </location>
</feature>
<evidence type="ECO:0000256" key="1">
    <source>
        <dbReference type="ARBA" id="ARBA00022741"/>
    </source>
</evidence>
<dbReference type="InterPro" id="IPR027417">
    <property type="entry name" value="P-loop_NTPase"/>
</dbReference>
<dbReference type="InParanoid" id="A0A6P7MGZ8"/>
<feature type="compositionally biased region" description="Basic and acidic residues" evidence="5">
    <location>
        <begin position="1705"/>
        <end position="1731"/>
    </location>
</feature>
<dbReference type="GO" id="GO:0003924">
    <property type="term" value="F:GTPase activity"/>
    <property type="evidence" value="ECO:0007669"/>
    <property type="project" value="InterPro"/>
</dbReference>
<feature type="compositionally biased region" description="Basic residues" evidence="5">
    <location>
        <begin position="948"/>
        <end position="960"/>
    </location>
</feature>
<feature type="compositionally biased region" description="Basic and acidic residues" evidence="5">
    <location>
        <begin position="1281"/>
        <end position="1295"/>
    </location>
</feature>
<feature type="compositionally biased region" description="Basic and acidic residues" evidence="5">
    <location>
        <begin position="1871"/>
        <end position="1887"/>
    </location>
</feature>
<dbReference type="SUPFAM" id="SSF52540">
    <property type="entry name" value="P-loop containing nucleoside triphosphate hydrolases"/>
    <property type="match status" value="1"/>
</dbReference>
<dbReference type="Proteomes" id="UP000515150">
    <property type="component" value="Chromosome 5"/>
</dbReference>
<feature type="region of interest" description="Disordered" evidence="5">
    <location>
        <begin position="2402"/>
        <end position="2421"/>
    </location>
</feature>
<dbReference type="KEGG" id="bspl:114855093"/>
<dbReference type="PROSITE" id="PS51420">
    <property type="entry name" value="RHO"/>
    <property type="match status" value="1"/>
</dbReference>
<dbReference type="PANTHER" id="PTHR47977">
    <property type="entry name" value="RAS-RELATED PROTEIN RAB"/>
    <property type="match status" value="1"/>
</dbReference>
<dbReference type="FunFam" id="3.40.50.300:FF:001129">
    <property type="entry name" value="ras-related protein Rab-44 isoform X2"/>
    <property type="match status" value="1"/>
</dbReference>
<dbReference type="SMART" id="SM00176">
    <property type="entry name" value="RAN"/>
    <property type="match status" value="1"/>
</dbReference>
<feature type="compositionally biased region" description="Polar residues" evidence="5">
    <location>
        <begin position="1599"/>
        <end position="1620"/>
    </location>
</feature>
<gene>
    <name evidence="7" type="primary">rab44</name>
</gene>
<feature type="compositionally biased region" description="Basic and acidic residues" evidence="5">
    <location>
        <begin position="610"/>
        <end position="621"/>
    </location>
</feature>
<feature type="compositionally biased region" description="Basic residues" evidence="5">
    <location>
        <begin position="1769"/>
        <end position="1784"/>
    </location>
</feature>
<feature type="compositionally biased region" description="Basic and acidic residues" evidence="5">
    <location>
        <begin position="1636"/>
        <end position="1655"/>
    </location>
</feature>
<name>A0A6P7MGZ8_BETSP</name>
<keyword evidence="1" id="KW-0547">Nucleotide-binding</keyword>
<dbReference type="OrthoDB" id="9989112at2759"/>
<feature type="compositionally biased region" description="Polar residues" evidence="5">
    <location>
        <begin position="1011"/>
        <end position="1030"/>
    </location>
</feature>
<feature type="compositionally biased region" description="Polar residues" evidence="5">
    <location>
        <begin position="2000"/>
        <end position="2017"/>
    </location>
</feature>
<evidence type="ECO:0000256" key="4">
    <source>
        <dbReference type="SAM" id="Coils"/>
    </source>
</evidence>
<evidence type="ECO:0000313" key="6">
    <source>
        <dbReference type="Proteomes" id="UP000515150"/>
    </source>
</evidence>
<dbReference type="PROSITE" id="PS51421">
    <property type="entry name" value="RAS"/>
    <property type="match status" value="1"/>
</dbReference>
<feature type="compositionally biased region" description="Polar residues" evidence="5">
    <location>
        <begin position="1683"/>
        <end position="1695"/>
    </location>
</feature>
<accession>A0A6P7MGZ8</accession>
<dbReference type="RefSeq" id="XP_029005742.1">
    <property type="nucleotide sequence ID" value="XM_029149909.3"/>
</dbReference>
<feature type="region of interest" description="Disordered" evidence="5">
    <location>
        <begin position="370"/>
        <end position="409"/>
    </location>
</feature>
<dbReference type="CDD" id="cd00154">
    <property type="entry name" value="Rab"/>
    <property type="match status" value="1"/>
</dbReference>
<feature type="compositionally biased region" description="Basic residues" evidence="5">
    <location>
        <begin position="13"/>
        <end position="22"/>
    </location>
</feature>
<feature type="compositionally biased region" description="Basic and acidic residues" evidence="5">
    <location>
        <begin position="2077"/>
        <end position="2090"/>
    </location>
</feature>
<feature type="compositionally biased region" description="Basic and acidic residues" evidence="5">
    <location>
        <begin position="1518"/>
        <end position="1530"/>
    </location>
</feature>
<reference evidence="7" key="1">
    <citation type="submission" date="2025-08" db="UniProtKB">
        <authorList>
            <consortium name="RefSeq"/>
        </authorList>
    </citation>
    <scope>IDENTIFICATION</scope>
</reference>
<feature type="compositionally biased region" description="Basic and acidic residues" evidence="5">
    <location>
        <begin position="515"/>
        <end position="534"/>
    </location>
</feature>
<keyword evidence="3" id="KW-0449">Lipoprotein</keyword>
<dbReference type="CTD" id="401258"/>
<feature type="compositionally biased region" description="Polar residues" evidence="5">
    <location>
        <begin position="961"/>
        <end position="986"/>
    </location>
</feature>
<dbReference type="InterPro" id="IPR050227">
    <property type="entry name" value="Rab"/>
</dbReference>
<feature type="compositionally biased region" description="Low complexity" evidence="5">
    <location>
        <begin position="397"/>
        <end position="407"/>
    </location>
</feature>
<feature type="region of interest" description="Disordered" evidence="5">
    <location>
        <begin position="730"/>
        <end position="753"/>
    </location>
</feature>
<feature type="compositionally biased region" description="Basic and acidic residues" evidence="5">
    <location>
        <begin position="1835"/>
        <end position="1863"/>
    </location>
</feature>
<dbReference type="InterPro" id="IPR001806">
    <property type="entry name" value="Small_GTPase"/>
</dbReference>
<feature type="coiled-coil region" evidence="4">
    <location>
        <begin position="686"/>
        <end position="726"/>
    </location>
</feature>
<keyword evidence="2" id="KW-0342">GTP-binding</keyword>
<feature type="compositionally biased region" description="Basic and acidic residues" evidence="5">
    <location>
        <begin position="98"/>
        <end position="138"/>
    </location>
</feature>
<organism evidence="6 7">
    <name type="scientific">Betta splendens</name>
    <name type="common">Siamese fighting fish</name>
    <dbReference type="NCBI Taxonomy" id="158456"/>
    <lineage>
        <taxon>Eukaryota</taxon>
        <taxon>Metazoa</taxon>
        <taxon>Chordata</taxon>
        <taxon>Craniata</taxon>
        <taxon>Vertebrata</taxon>
        <taxon>Euteleostomi</taxon>
        <taxon>Actinopterygii</taxon>
        <taxon>Neopterygii</taxon>
        <taxon>Teleostei</taxon>
        <taxon>Neoteleostei</taxon>
        <taxon>Acanthomorphata</taxon>
        <taxon>Anabantaria</taxon>
        <taxon>Anabantiformes</taxon>
        <taxon>Anabantoidei</taxon>
        <taxon>Osphronemidae</taxon>
        <taxon>Betta</taxon>
    </lineage>
</organism>
<dbReference type="NCBIfam" id="TIGR00231">
    <property type="entry name" value="small_GTP"/>
    <property type="match status" value="1"/>
</dbReference>
<feature type="compositionally biased region" description="Polar residues" evidence="5">
    <location>
        <begin position="1553"/>
        <end position="1567"/>
    </location>
</feature>
<evidence type="ECO:0000256" key="5">
    <source>
        <dbReference type="SAM" id="MobiDB-lite"/>
    </source>
</evidence>
<feature type="compositionally biased region" description="Polar residues" evidence="5">
    <location>
        <begin position="1906"/>
        <end position="1946"/>
    </location>
</feature>
<feature type="region of interest" description="Disordered" evidence="5">
    <location>
        <begin position="470"/>
        <end position="536"/>
    </location>
</feature>
<dbReference type="GeneID" id="114855093"/>
<evidence type="ECO:0000313" key="7">
    <source>
        <dbReference type="RefSeq" id="XP_029005742.1"/>
    </source>
</evidence>
<dbReference type="PRINTS" id="PR00449">
    <property type="entry name" value="RASTRNSFRMNG"/>
</dbReference>
<keyword evidence="4" id="KW-0175">Coiled coil</keyword>
<evidence type="ECO:0000256" key="2">
    <source>
        <dbReference type="ARBA" id="ARBA00023134"/>
    </source>
</evidence>
<feature type="compositionally biased region" description="Basic and acidic residues" evidence="5">
    <location>
        <begin position="470"/>
        <end position="483"/>
    </location>
</feature>
<dbReference type="InterPro" id="IPR005225">
    <property type="entry name" value="Small_GTP-bd"/>
</dbReference>
<feature type="compositionally biased region" description="Basic residues" evidence="5">
    <location>
        <begin position="1533"/>
        <end position="1550"/>
    </location>
</feature>
<sequence>MSAPRANKEDKKKKLGSRRSKAKQSEPQEADEINFMGSASVVEENTESPHVCNPDKSENETQHQPFSERTEKRRKLGSSRINRGRQNVKDAETASSHKAREVDEKPTSDEDLEPKRVSWETQFKKQEDFSQAREHETSATESSSLCSVSTSHDSEFDYVDQREDVSQMLISRSKNLKANENECTVAFDSDKFATTVLKETHTTETPLSEKVREHSQSNNMSEIGLSVHSSTDQELIYQSNLLKMPKEEQFEVHSETDKENTERCEDTDAPLLDGNLLSTNLTSESHMSVLEVCATAEITDQTEVPPADEAQCEASPQNSVCEVARGVNSTETFEIAEETLLMQIAVPVKKQVETWPASSDTVRLPDTYELNSSHMSPQVNQQPVEMPDERDDHQAISQVSSSESSLSVTQGVIIERSPSAENVGPECDVEQVAASGKELSMNEEQNENFNLTDIMENIYVSSENLETQAKFEDTQQSELRVESFDSSGTSQEGSNPDKKHEFPSKEKIFLPLEQTSKDYDSKKSHSRNPERQDTELSEVYEAEGQLEENIKTTAEQTSHEQKEGLFYEGEESNNQENLTLVSTEEQMTNFNPIGSRRKLGSRRMNRGHQQVRDSPAESCHENEEDNIGDNRSNGTTKDTLALQTIKQEETTQETVCDIIMSVTDDSSLHSVNMAGDCSQVQNTTPALCSQAALMEASENLQEANNENEADSEVEALNESLEDLSVEGAIAHSPQSKEHYARENAQTKEDQEHVDYQVYETQEAQTTDIEEPNDTGLFQLTEEDKEPTAAQTGHQGKRELWSPAAHTQPAGSTEQVRLSSPTEEWSKSEEQHVNLCEAGGAQASDDGVSEAHEPDVKQRHKQKHAAQEAAENAVFSVKPMHQAETMDSHQSNMDAHNNKPQGRNTGADTEQSEESVESQGPAEEAVHIETQDNTFSMTEQEDTDFRLMGNKRKARSRRKNKGQQQVKDFNVETATTSETEIQDTSLETMLEEADTPQTKDVRDQGEEEDAHSGTSVQSNVTDEQVMDQSGLTKVHVDESPHKSSVTHTESIEKDRDADLLKQCETLQTSSCESELKPEVSESSAALDKTRENSAFEEETGPGGRAEPAALSSPKEQNESLVLSEVTEHTQTAQGQDVECISVGENRSSVQSLLDAHGPVDSQPEVTSQNREESHTGLKSAEHRRKLGSRRTKGKQHGLDSASETDLKHKEDAGNTWGDGEVSLTTDTRQEELKQQADPGVNASEQLRNRNKGETTRKIRKEETPSSHNVVEHSITETSDVTSRSDKDDALHKHTDACDDPTENEQMKSSEAVETARSAASQRAGKEELSEEAVDEDVLHRVSSPDLPTDVHTHDRTKTGLESLIHESDSFQEEHEQREMVVESVGATSEEMEQSDCFGGKEAASSDGFTTKQDDSDSDTKHDSPTEENITKELDQTHQDHHASDEVNPQTSDAESVRTGSAHVNKSERQEEDEIKPLAEQMSHVEKEDTPSPAQDSEWSFQSLQSEIHVSVEPQTHDNSVSEKEQDNKDFRSMGSRRKLGSSRRNHGKGHGRNPESSQTPTAEASNTVGGEAEASVGTMQDPPHTEDRDAPINMPESACISIQSGSTLDQQLIDQLNSMMQIPNEEHSHVSVSDTESSERDQDTVCLKVEEVEGRESSVTLQKSRDKTCTGEETEHDWPVEQAPLSSSQKEMSTNEEPSERVTVAHHMDTAAGKVHEEELQREEKQEMDPAHYSRSSAQSLLDAHGPVDSQLEVTSQNREESHTGLKSAEHRKKLGSSRRTKGKQHGLDSASETDLKHKEDAGNTWDDGEVSSTTDTRQEELKQQADPGVNASEQLRNRNEGETTRKIRKEETPSSHNVVEHSITETSDVTSRSDKDDALHKHTDESKNLTLLTGKTDSLDHVETLMVTTKTLENRKPQPSLSDQLLQPRTEGTVQPESGGETAQSTTKDEQGPEAMKSADVPGVTVSSDVNEGANNTNFDIRNASPNFNSTNRRRKMGSTRRNLGSPSKQEPLNQKQDTPEPAGGAGHGLSGNASGTTWLQPQKQHQESESELKEENGGEEHSSISESQFKAVVYQTDERVPDSPSEETRPQVSQDHLATKPSTSPEQDDAPESSNGGRRRKFGSNRKSRGNYGDQTAREDRTVEAPKDGGSTEEQTNNGGGREESVGLDKQETSNVQINEGDRKLSSNVSAAGESQRPGSEKAKQVAPYVGINLSHKSFSLAGDSTEADVRSRGYNVLMVGDTSVGKTSFMKRAQSGKFSLDLPSSVGLDSCMWTVVVDGKRVVLHLWDTAGQERFHSITRQIFHKAQAFLLMYDVTSSKSFSAVSYWANCIQEGAAENVCILLLGNKSDCVERQVKTRDGESLAKEYKFDFMECSAATGQNVIECLETIARTLTQRTDTSQEAVALEQEPRPKKRSGCC</sequence>
<feature type="compositionally biased region" description="Polar residues" evidence="5">
    <location>
        <begin position="2032"/>
        <end position="2043"/>
    </location>
</feature>
<dbReference type="GO" id="GO:0005525">
    <property type="term" value="F:GTP binding"/>
    <property type="evidence" value="ECO:0007669"/>
    <property type="project" value="UniProtKB-KW"/>
</dbReference>
<feature type="compositionally biased region" description="Basic and acidic residues" evidence="5">
    <location>
        <begin position="1"/>
        <end position="12"/>
    </location>
</feature>
<evidence type="ECO:0000256" key="3">
    <source>
        <dbReference type="ARBA" id="ARBA00023288"/>
    </source>
</evidence>
<feature type="compositionally biased region" description="Basic and acidic residues" evidence="5">
    <location>
        <begin position="495"/>
        <end position="508"/>
    </location>
</feature>
<feature type="compositionally biased region" description="Basic and acidic residues" evidence="5">
    <location>
        <begin position="1410"/>
        <end position="1443"/>
    </location>
</feature>
<feature type="compositionally biased region" description="Polar residues" evidence="5">
    <location>
        <begin position="370"/>
        <end position="383"/>
    </location>
</feature>
<dbReference type="Gene3D" id="3.40.50.300">
    <property type="entry name" value="P-loop containing nucleotide triphosphate hydrolases"/>
    <property type="match status" value="1"/>
</dbReference>
<feature type="compositionally biased region" description="Basic and acidic residues" evidence="5">
    <location>
        <begin position="2162"/>
        <end position="2173"/>
    </location>
</feature>